<organism evidence="2 3">
    <name type="scientific">Enterocloster hominis</name>
    <name type="common">ex Liu et al. 2021</name>
    <dbReference type="NCBI Taxonomy" id="2763663"/>
    <lineage>
        <taxon>Bacteria</taxon>
        <taxon>Bacillati</taxon>
        <taxon>Bacillota</taxon>
        <taxon>Clostridia</taxon>
        <taxon>Lachnospirales</taxon>
        <taxon>Lachnospiraceae</taxon>
        <taxon>Enterocloster</taxon>
    </lineage>
</organism>
<dbReference type="EMBL" id="JACRTJ010000025">
    <property type="protein sequence ID" value="MBC8599904.1"/>
    <property type="molecule type" value="Genomic_DNA"/>
</dbReference>
<comment type="caution">
    <text evidence="2">The sequence shown here is derived from an EMBL/GenBank/DDBJ whole genome shotgun (WGS) entry which is preliminary data.</text>
</comment>
<evidence type="ECO:0000313" key="3">
    <source>
        <dbReference type="Proteomes" id="UP000647491"/>
    </source>
</evidence>
<keyword evidence="1" id="KW-0472">Membrane</keyword>
<gene>
    <name evidence="2" type="ORF">H8708_11820</name>
</gene>
<evidence type="ECO:0000313" key="2">
    <source>
        <dbReference type="EMBL" id="MBC8599904.1"/>
    </source>
</evidence>
<feature type="transmembrane region" description="Helical" evidence="1">
    <location>
        <begin position="12"/>
        <end position="37"/>
    </location>
</feature>
<proteinExistence type="predicted"/>
<accession>A0ABR7NVH1</accession>
<feature type="transmembrane region" description="Helical" evidence="1">
    <location>
        <begin position="219"/>
        <end position="237"/>
    </location>
</feature>
<sequence>MEKMYFSVANSPVMAAFCGLAILVVLVQAAIFFRTAWKRALELGFEKRDLMKVVKSSALFSVVPSLPIIISYMILMPVLGKFFAWLRLSVIGSASYETLAANMAVTSLGFESLGSADFSPDVFGSLMWVVTLGVFLSSMSAMLLKKYDKKMQSLEKSAGGFGNVIPNIMFLGMMATLSAPYLIDVGNIPSMAAIVVSAASMIAMNAVGKKHKALNEFSFSLSMIAGMAAACVATALMR</sequence>
<evidence type="ECO:0000256" key="1">
    <source>
        <dbReference type="SAM" id="Phobius"/>
    </source>
</evidence>
<keyword evidence="1" id="KW-0812">Transmembrane</keyword>
<dbReference type="InterPro" id="IPR032479">
    <property type="entry name" value="DUF5058"/>
</dbReference>
<keyword evidence="1" id="KW-1133">Transmembrane helix</keyword>
<reference evidence="2 3" key="1">
    <citation type="submission" date="2020-08" db="EMBL/GenBank/DDBJ databases">
        <title>Genome public.</title>
        <authorList>
            <person name="Liu C."/>
            <person name="Sun Q."/>
        </authorList>
    </citation>
    <scope>NUCLEOTIDE SEQUENCE [LARGE SCALE GENOMIC DNA]</scope>
    <source>
        <strain evidence="2 3">BX10</strain>
    </source>
</reference>
<feature type="transmembrane region" description="Helical" evidence="1">
    <location>
        <begin position="188"/>
        <end position="207"/>
    </location>
</feature>
<name>A0ABR7NVH1_9FIRM</name>
<dbReference type="RefSeq" id="WP_262427960.1">
    <property type="nucleotide sequence ID" value="NZ_JACRTJ010000025.1"/>
</dbReference>
<feature type="transmembrane region" description="Helical" evidence="1">
    <location>
        <begin position="164"/>
        <end position="182"/>
    </location>
</feature>
<dbReference type="Pfam" id="PF16481">
    <property type="entry name" value="DUF5058"/>
    <property type="match status" value="1"/>
</dbReference>
<keyword evidence="3" id="KW-1185">Reference proteome</keyword>
<feature type="transmembrane region" description="Helical" evidence="1">
    <location>
        <begin position="58"/>
        <end position="79"/>
    </location>
</feature>
<dbReference type="Proteomes" id="UP000647491">
    <property type="component" value="Unassembled WGS sequence"/>
</dbReference>
<protein>
    <submittedName>
        <fullName evidence="2">DUF5058 family protein</fullName>
    </submittedName>
</protein>
<feature type="transmembrane region" description="Helical" evidence="1">
    <location>
        <begin position="122"/>
        <end position="144"/>
    </location>
</feature>